<evidence type="ECO:0000313" key="2">
    <source>
        <dbReference type="EMBL" id="MBU3061536.1"/>
    </source>
</evidence>
<feature type="compositionally biased region" description="Low complexity" evidence="1">
    <location>
        <begin position="329"/>
        <end position="338"/>
    </location>
</feature>
<protein>
    <recommendedName>
        <fullName evidence="4">PPE family domain-containing protein</fullName>
    </recommendedName>
</protein>
<feature type="compositionally biased region" description="Basic residues" evidence="1">
    <location>
        <begin position="1"/>
        <end position="11"/>
    </location>
</feature>
<feature type="region of interest" description="Disordered" evidence="1">
    <location>
        <begin position="185"/>
        <end position="263"/>
    </location>
</feature>
<feature type="compositionally biased region" description="Polar residues" evidence="1">
    <location>
        <begin position="17"/>
        <end position="27"/>
    </location>
</feature>
<dbReference type="RefSeq" id="WP_215916404.1">
    <property type="nucleotide sequence ID" value="NZ_JAHKNI010000002.1"/>
</dbReference>
<evidence type="ECO:0008006" key="4">
    <source>
        <dbReference type="Google" id="ProtNLM"/>
    </source>
</evidence>
<accession>A0ABS6AU40</accession>
<evidence type="ECO:0000313" key="3">
    <source>
        <dbReference type="Proteomes" id="UP000733379"/>
    </source>
</evidence>
<feature type="compositionally biased region" description="Low complexity" evidence="1">
    <location>
        <begin position="445"/>
        <end position="455"/>
    </location>
</feature>
<organism evidence="2 3">
    <name type="scientific">Nocardia albiluteola</name>
    <dbReference type="NCBI Taxonomy" id="2842303"/>
    <lineage>
        <taxon>Bacteria</taxon>
        <taxon>Bacillati</taxon>
        <taxon>Actinomycetota</taxon>
        <taxon>Actinomycetes</taxon>
        <taxon>Mycobacteriales</taxon>
        <taxon>Nocardiaceae</taxon>
        <taxon>Nocardia</taxon>
    </lineage>
</organism>
<gene>
    <name evidence="2" type="ORF">KO481_08370</name>
</gene>
<evidence type="ECO:0000256" key="1">
    <source>
        <dbReference type="SAM" id="MobiDB-lite"/>
    </source>
</evidence>
<feature type="compositionally biased region" description="Low complexity" evidence="1">
    <location>
        <begin position="204"/>
        <end position="248"/>
    </location>
</feature>
<dbReference type="EMBL" id="JAHKNI010000002">
    <property type="protein sequence ID" value="MBU3061536.1"/>
    <property type="molecule type" value="Genomic_DNA"/>
</dbReference>
<feature type="region of interest" description="Disordered" evidence="1">
    <location>
        <begin position="325"/>
        <end position="455"/>
    </location>
</feature>
<feature type="region of interest" description="Disordered" evidence="1">
    <location>
        <begin position="1"/>
        <end position="31"/>
    </location>
</feature>
<dbReference type="Proteomes" id="UP000733379">
    <property type="component" value="Unassembled WGS sequence"/>
</dbReference>
<proteinExistence type="predicted"/>
<name>A0ABS6AU40_9NOCA</name>
<comment type="caution">
    <text evidence="2">The sequence shown here is derived from an EMBL/GenBank/DDBJ whole genome shotgun (WGS) entry which is preliminary data.</text>
</comment>
<sequence length="468" mass="46892">MRRGTGLRRRPPVSARNAKSATTTSDPNVDPPIIARLVQPLLALRASLGTGAGTPNQAIVAALTRSTTQAAGTEAPHREGMQALESTWSGPAADAAVPALRTTRTQIGDISDRGPQYVQVLSEAQATSARAATKVDGIIADFRQDARTILHNAKAAPDTDAVITRASQALREAITAVNTAKTEMDGHTRKLNSMGPLTVTTPADLSLNDNSNSSAPTYSSNYSTNNSSYDSNGSNYGSNNSYSPDNSYTGAPNEVVNGNSKPLDPATAAQLQLQEQLLAAGVNVGSDAINAGVSIGSELIDKIAEVGEHAIDQGATVAEQAIPQLTNPSASGSGNGASTQPSLFNFGGGQAAQSAPAPAGTSTSILPPTPGAAAPSTPAPSSNTATPGASTPAPAHDPQPAPASPDTSTPAAPTHPAPPPAAGLALPPAPGSGGGDSKRDGQLGVTAPAAVEEMVPAAVIGDLGDDSF</sequence>
<reference evidence="2 3" key="1">
    <citation type="submission" date="2021-06" db="EMBL/GenBank/DDBJ databases">
        <title>Actinomycetes sequencing.</title>
        <authorList>
            <person name="Shan Q."/>
        </authorList>
    </citation>
    <scope>NUCLEOTIDE SEQUENCE [LARGE SCALE GENOMIC DNA]</scope>
    <source>
        <strain evidence="2 3">NEAU-G5</strain>
    </source>
</reference>
<keyword evidence="3" id="KW-1185">Reference proteome</keyword>
<feature type="compositionally biased region" description="Low complexity" evidence="1">
    <location>
        <begin position="351"/>
        <end position="363"/>
    </location>
</feature>
<feature type="compositionally biased region" description="Low complexity" evidence="1">
    <location>
        <begin position="371"/>
        <end position="394"/>
    </location>
</feature>